<organism evidence="2 3">
    <name type="scientific">Galerina marginata (strain CBS 339.88)</name>
    <dbReference type="NCBI Taxonomy" id="685588"/>
    <lineage>
        <taxon>Eukaryota</taxon>
        <taxon>Fungi</taxon>
        <taxon>Dikarya</taxon>
        <taxon>Basidiomycota</taxon>
        <taxon>Agaricomycotina</taxon>
        <taxon>Agaricomycetes</taxon>
        <taxon>Agaricomycetidae</taxon>
        <taxon>Agaricales</taxon>
        <taxon>Agaricineae</taxon>
        <taxon>Strophariaceae</taxon>
        <taxon>Galerina</taxon>
    </lineage>
</organism>
<dbReference type="Pfam" id="PF00498">
    <property type="entry name" value="FHA"/>
    <property type="match status" value="1"/>
</dbReference>
<dbReference type="Proteomes" id="UP000027222">
    <property type="component" value="Unassembled WGS sequence"/>
</dbReference>
<dbReference type="SMART" id="SM00240">
    <property type="entry name" value="FHA"/>
    <property type="match status" value="1"/>
</dbReference>
<dbReference type="OrthoDB" id="687730at2759"/>
<reference evidence="3" key="1">
    <citation type="journal article" date="2014" name="Proc. Natl. Acad. Sci. U.S.A.">
        <title>Extensive sampling of basidiomycete genomes demonstrates inadequacy of the white-rot/brown-rot paradigm for wood decay fungi.</title>
        <authorList>
            <person name="Riley R."/>
            <person name="Salamov A.A."/>
            <person name="Brown D.W."/>
            <person name="Nagy L.G."/>
            <person name="Floudas D."/>
            <person name="Held B.W."/>
            <person name="Levasseur A."/>
            <person name="Lombard V."/>
            <person name="Morin E."/>
            <person name="Otillar R."/>
            <person name="Lindquist E.A."/>
            <person name="Sun H."/>
            <person name="LaButti K.M."/>
            <person name="Schmutz J."/>
            <person name="Jabbour D."/>
            <person name="Luo H."/>
            <person name="Baker S.E."/>
            <person name="Pisabarro A.G."/>
            <person name="Walton J.D."/>
            <person name="Blanchette R.A."/>
            <person name="Henrissat B."/>
            <person name="Martin F."/>
            <person name="Cullen D."/>
            <person name="Hibbett D.S."/>
            <person name="Grigoriev I.V."/>
        </authorList>
    </citation>
    <scope>NUCLEOTIDE SEQUENCE [LARGE SCALE GENOMIC DNA]</scope>
    <source>
        <strain evidence="3">CBS 339.88</strain>
    </source>
</reference>
<gene>
    <name evidence="2" type="ORF">GALMADRAFT_105927</name>
</gene>
<dbReference type="PANTHER" id="PTHR15715:SF37">
    <property type="entry name" value="LD47843P"/>
    <property type="match status" value="1"/>
</dbReference>
<dbReference type="PROSITE" id="PS50006">
    <property type="entry name" value="FHA_DOMAIN"/>
    <property type="match status" value="1"/>
</dbReference>
<sequence length="148" mass="16648">MQLPISTSTNNVFSPAIYLFPVNDTWAPKCVAEQHTRIGRQTSTRTVPTEQNGIFSSKVLSRRHAEVWQENGKIYLKDTESANGTFINGHRLSGESLESEPFELKNEDVIDFGIDVVGDDKKTIIHRKISARVFIPAGDKEDVFLSRL</sequence>
<protein>
    <recommendedName>
        <fullName evidence="1">FHA domain-containing protein</fullName>
    </recommendedName>
</protein>
<dbReference type="AlphaFoldDB" id="A0A067SHP9"/>
<evidence type="ECO:0000313" key="3">
    <source>
        <dbReference type="Proteomes" id="UP000027222"/>
    </source>
</evidence>
<proteinExistence type="predicted"/>
<dbReference type="PANTHER" id="PTHR15715">
    <property type="entry name" value="CENTROSOMAL PROTEIN OF 170 KDA"/>
    <property type="match status" value="1"/>
</dbReference>
<dbReference type="InterPro" id="IPR008984">
    <property type="entry name" value="SMAD_FHA_dom_sf"/>
</dbReference>
<accession>A0A067SHP9</accession>
<dbReference type="EMBL" id="KL142416">
    <property type="protein sequence ID" value="KDR67264.1"/>
    <property type="molecule type" value="Genomic_DNA"/>
</dbReference>
<feature type="domain" description="FHA" evidence="1">
    <location>
        <begin position="36"/>
        <end position="92"/>
    </location>
</feature>
<dbReference type="GO" id="GO:0005737">
    <property type="term" value="C:cytoplasm"/>
    <property type="evidence" value="ECO:0007669"/>
    <property type="project" value="TreeGrafter"/>
</dbReference>
<dbReference type="Gene3D" id="2.60.200.20">
    <property type="match status" value="1"/>
</dbReference>
<dbReference type="STRING" id="685588.A0A067SHP9"/>
<dbReference type="SUPFAM" id="SSF49879">
    <property type="entry name" value="SMAD/FHA domain"/>
    <property type="match status" value="1"/>
</dbReference>
<dbReference type="HOGENOM" id="CLU_118383_0_0_1"/>
<evidence type="ECO:0000313" key="2">
    <source>
        <dbReference type="EMBL" id="KDR67264.1"/>
    </source>
</evidence>
<evidence type="ECO:0000259" key="1">
    <source>
        <dbReference type="PROSITE" id="PS50006"/>
    </source>
</evidence>
<name>A0A067SHP9_GALM3</name>
<dbReference type="InterPro" id="IPR000253">
    <property type="entry name" value="FHA_dom"/>
</dbReference>
<keyword evidence="3" id="KW-1185">Reference proteome</keyword>
<dbReference type="InterPro" id="IPR051176">
    <property type="entry name" value="Cent_Immune-Sig_Mod"/>
</dbReference>